<reference evidence="2" key="1">
    <citation type="journal article" date="2021" name="Genome Biol. Evol.">
        <title>A High-Quality Reference Genome for a Parasitic Bivalve with Doubly Uniparental Inheritance (Bivalvia: Unionida).</title>
        <authorList>
            <person name="Smith C.H."/>
        </authorList>
    </citation>
    <scope>NUCLEOTIDE SEQUENCE</scope>
    <source>
        <strain evidence="2">CHS0354</strain>
    </source>
</reference>
<dbReference type="Gene3D" id="1.10.10.60">
    <property type="entry name" value="Homeodomain-like"/>
    <property type="match status" value="1"/>
</dbReference>
<organism evidence="2 3">
    <name type="scientific">Potamilus streckersoni</name>
    <dbReference type="NCBI Taxonomy" id="2493646"/>
    <lineage>
        <taxon>Eukaryota</taxon>
        <taxon>Metazoa</taxon>
        <taxon>Spiralia</taxon>
        <taxon>Lophotrochozoa</taxon>
        <taxon>Mollusca</taxon>
        <taxon>Bivalvia</taxon>
        <taxon>Autobranchia</taxon>
        <taxon>Heteroconchia</taxon>
        <taxon>Palaeoheterodonta</taxon>
        <taxon>Unionida</taxon>
        <taxon>Unionoidea</taxon>
        <taxon>Unionidae</taxon>
        <taxon>Ambleminae</taxon>
        <taxon>Lampsilini</taxon>
        <taxon>Potamilus</taxon>
    </lineage>
</organism>
<dbReference type="InterPro" id="IPR044822">
    <property type="entry name" value="Myb_DNA-bind_4"/>
</dbReference>
<reference evidence="2" key="3">
    <citation type="submission" date="2023-05" db="EMBL/GenBank/DDBJ databases">
        <authorList>
            <person name="Smith C.H."/>
        </authorList>
    </citation>
    <scope>NUCLEOTIDE SEQUENCE</scope>
    <source>
        <strain evidence="2">CHS0354</strain>
        <tissue evidence="2">Mantle</tissue>
    </source>
</reference>
<dbReference type="Pfam" id="PF13837">
    <property type="entry name" value="Myb_DNA-bind_4"/>
    <property type="match status" value="1"/>
</dbReference>
<feature type="domain" description="Myb/SANT-like DNA-binding" evidence="1">
    <location>
        <begin position="91"/>
        <end position="177"/>
    </location>
</feature>
<proteinExistence type="predicted"/>
<reference evidence="2" key="2">
    <citation type="journal article" date="2021" name="Genome Biol. Evol.">
        <title>Developing a high-quality reference genome for a parasitic bivalve with doubly uniparental inheritance (Bivalvia: Unionida).</title>
        <authorList>
            <person name="Smith C.H."/>
        </authorList>
    </citation>
    <scope>NUCLEOTIDE SEQUENCE</scope>
    <source>
        <strain evidence="2">CHS0354</strain>
        <tissue evidence="2">Mantle</tissue>
    </source>
</reference>
<sequence length="223" mass="25269">MSCDADIELSNNATAVQEVAASLPKLRHLDVTGIRLSTHTYEAILNFSLKSFQCTMVDSRDVQYALHIVEQFKVTVKIIYVFFPTEKSPKVWISGETDLLFALCLEKNELFKMCKIHAHIWNSISAEMEKQEYTVSGGQYSNKWKSLKRSYMETVDHNSKTGEYSKPCKYFGEINQLFGNKPCTQPTFTLHSSGQSSSSDASTTNLSVCKYKDEEDINRSVSL</sequence>
<dbReference type="EMBL" id="JAEAOA010000627">
    <property type="protein sequence ID" value="KAK3599340.1"/>
    <property type="molecule type" value="Genomic_DNA"/>
</dbReference>
<keyword evidence="3" id="KW-1185">Reference proteome</keyword>
<evidence type="ECO:0000259" key="1">
    <source>
        <dbReference type="Pfam" id="PF13837"/>
    </source>
</evidence>
<evidence type="ECO:0000313" key="2">
    <source>
        <dbReference type="EMBL" id="KAK3599340.1"/>
    </source>
</evidence>
<name>A0AAE0W3W8_9BIVA</name>
<evidence type="ECO:0000313" key="3">
    <source>
        <dbReference type="Proteomes" id="UP001195483"/>
    </source>
</evidence>
<comment type="caution">
    <text evidence="2">The sequence shown here is derived from an EMBL/GenBank/DDBJ whole genome shotgun (WGS) entry which is preliminary data.</text>
</comment>
<dbReference type="Proteomes" id="UP001195483">
    <property type="component" value="Unassembled WGS sequence"/>
</dbReference>
<accession>A0AAE0W3W8</accession>
<dbReference type="AlphaFoldDB" id="A0AAE0W3W8"/>
<protein>
    <recommendedName>
        <fullName evidence="1">Myb/SANT-like DNA-binding domain-containing protein</fullName>
    </recommendedName>
</protein>
<gene>
    <name evidence="2" type="ORF">CHS0354_009833</name>
</gene>